<dbReference type="InterPro" id="IPR022781">
    <property type="entry name" value="Flagellar_biosynth_FliO"/>
</dbReference>
<dbReference type="FunCoup" id="W0DXG6">
    <property type="interactions" value="35"/>
</dbReference>
<dbReference type="GO" id="GO:0009425">
    <property type="term" value="C:bacterial-type flagellum basal body"/>
    <property type="evidence" value="ECO:0007669"/>
    <property type="project" value="UniProtKB-SubCell"/>
</dbReference>
<evidence type="ECO:0000313" key="8">
    <source>
        <dbReference type="EMBL" id="AHF01571.1"/>
    </source>
</evidence>
<dbReference type="EMBL" id="CP007030">
    <property type="protein sequence ID" value="AHF01571.1"/>
    <property type="molecule type" value="Genomic_DNA"/>
</dbReference>
<name>W0DXG6_9GAMM</name>
<dbReference type="Proteomes" id="UP000005380">
    <property type="component" value="Chromosome"/>
</dbReference>
<dbReference type="RefSeq" id="WP_006460522.1">
    <property type="nucleotide sequence ID" value="NZ_CP007030.1"/>
</dbReference>
<evidence type="ECO:0000256" key="1">
    <source>
        <dbReference type="ARBA" id="ARBA00022475"/>
    </source>
</evidence>
<comment type="similarity">
    <text evidence="6 7">Belongs to the FliO/MopB family.</text>
</comment>
<dbReference type="OrthoDB" id="5741235at2"/>
<evidence type="ECO:0000256" key="7">
    <source>
        <dbReference type="RuleBase" id="RU362064"/>
    </source>
</evidence>
<evidence type="ECO:0000256" key="4">
    <source>
        <dbReference type="ARBA" id="ARBA00023136"/>
    </source>
</evidence>
<dbReference type="KEGG" id="tao:THIAE_07180"/>
<dbReference type="PANTHER" id="PTHR38766">
    <property type="entry name" value="FLAGELLAR PROTEIN FLIO"/>
    <property type="match status" value="1"/>
</dbReference>
<dbReference type="AlphaFoldDB" id="W0DXG6"/>
<evidence type="ECO:0000256" key="5">
    <source>
        <dbReference type="ARBA" id="ARBA00023143"/>
    </source>
</evidence>
<evidence type="ECO:0000256" key="6">
    <source>
        <dbReference type="ARBA" id="ARBA00037937"/>
    </source>
</evidence>
<keyword evidence="8" id="KW-0282">Flagellum</keyword>
<comment type="subcellular location">
    <subcellularLocation>
        <location evidence="7">Cell membrane</location>
    </subcellularLocation>
    <subcellularLocation>
        <location evidence="7">Bacterial flagellum basal body</location>
    </subcellularLocation>
</comment>
<sequence length="122" mass="13602">MDVFNPTDYLGKIMLALVFVLLAIFALAWFIKRFGQFGGLSDKQLRLVGQVAVGQREKLIVVAVGKEQLLIGVTPSQINLIHRLAEPLDCQDEPSETNQVPKPQAFAKRLQQAIEEMKRGKA</sequence>
<keyword evidence="3 7" id="KW-1133">Transmembrane helix</keyword>
<dbReference type="STRING" id="717772.THIAE_07180"/>
<dbReference type="InParanoid" id="W0DXG6"/>
<keyword evidence="8" id="KW-0966">Cell projection</keyword>
<reference evidence="8 9" key="1">
    <citation type="submission" date="2013-12" db="EMBL/GenBank/DDBJ databases">
        <authorList>
            <consortium name="DOE Joint Genome Institute"/>
            <person name="Kappler U."/>
            <person name="Huntemann M."/>
            <person name="Han J."/>
            <person name="Chen A."/>
            <person name="Kyrpides N."/>
            <person name="Mavromatis K."/>
            <person name="Markowitz V."/>
            <person name="Palaniappan K."/>
            <person name="Ivanova N."/>
            <person name="Schaumberg A."/>
            <person name="Pati A."/>
            <person name="Liolios K."/>
            <person name="Nordberg H.P."/>
            <person name="Cantor M.N."/>
            <person name="Hua S.X."/>
            <person name="Woyke T."/>
        </authorList>
    </citation>
    <scope>NUCLEOTIDE SEQUENCE [LARGE SCALE GENOMIC DNA]</scope>
    <source>
        <strain evidence="9">AL2</strain>
    </source>
</reference>
<organism evidence="8 9">
    <name type="scientific">Thiomicrospira aerophila AL3</name>
    <dbReference type="NCBI Taxonomy" id="717772"/>
    <lineage>
        <taxon>Bacteria</taxon>
        <taxon>Pseudomonadati</taxon>
        <taxon>Pseudomonadota</taxon>
        <taxon>Gammaproteobacteria</taxon>
        <taxon>Thiotrichales</taxon>
        <taxon>Piscirickettsiaceae</taxon>
        <taxon>Thiomicrospira</taxon>
    </lineage>
</organism>
<keyword evidence="1 7" id="KW-1003">Cell membrane</keyword>
<dbReference type="GO" id="GO:0005886">
    <property type="term" value="C:plasma membrane"/>
    <property type="evidence" value="ECO:0007669"/>
    <property type="project" value="UniProtKB-SubCell"/>
</dbReference>
<protein>
    <recommendedName>
        <fullName evidence="7">Flagellar protein</fullName>
    </recommendedName>
</protein>
<dbReference type="GO" id="GO:0044781">
    <property type="term" value="P:bacterial-type flagellum organization"/>
    <property type="evidence" value="ECO:0007669"/>
    <property type="project" value="UniProtKB-UniRule"/>
</dbReference>
<keyword evidence="2 7" id="KW-0812">Transmembrane</keyword>
<evidence type="ECO:0000256" key="2">
    <source>
        <dbReference type="ARBA" id="ARBA00022692"/>
    </source>
</evidence>
<dbReference type="InterPro" id="IPR052205">
    <property type="entry name" value="FliO/MopB"/>
</dbReference>
<dbReference type="eggNOG" id="COG3190">
    <property type="taxonomic scope" value="Bacteria"/>
</dbReference>
<accession>W0DXG6</accession>
<dbReference type="HOGENOM" id="CLU_113213_3_1_6"/>
<keyword evidence="4 7" id="KW-0472">Membrane</keyword>
<feature type="transmembrane region" description="Helical" evidence="7">
    <location>
        <begin position="12"/>
        <end position="31"/>
    </location>
</feature>
<keyword evidence="9" id="KW-1185">Reference proteome</keyword>
<dbReference type="PANTHER" id="PTHR38766:SF1">
    <property type="entry name" value="FLAGELLAR PROTEIN FLIO"/>
    <property type="match status" value="1"/>
</dbReference>
<evidence type="ECO:0000256" key="3">
    <source>
        <dbReference type="ARBA" id="ARBA00022989"/>
    </source>
</evidence>
<gene>
    <name evidence="8" type="ORF">THIAE_07180</name>
</gene>
<dbReference type="Pfam" id="PF04347">
    <property type="entry name" value="FliO"/>
    <property type="match status" value="1"/>
</dbReference>
<keyword evidence="8" id="KW-0969">Cilium</keyword>
<keyword evidence="5 7" id="KW-0975">Bacterial flagellum</keyword>
<dbReference type="NCBIfam" id="TIGR03500">
    <property type="entry name" value="FliO_TIGR"/>
    <property type="match status" value="1"/>
</dbReference>
<evidence type="ECO:0000313" key="9">
    <source>
        <dbReference type="Proteomes" id="UP000005380"/>
    </source>
</evidence>
<proteinExistence type="inferred from homology"/>